<sequence>MEPYQKFPKIPENYVHYPLRFYGNITQSFPNSGAPAGPENRFPRQQNVLRGAPRNITDNDKLTNNFLNSVQQFESMKNEFRSRHLHQQANSQRQENLPNFHQNRQNYRSCLNQRLYNPLTGNFESTSSNNIPRNTNIHPNLRFRMPNPAFMSHQMQQRFNLPPCPADLIPPLLPPPVPPMLPPPLPPLPQFQGQGQKFLTNSNYRDKGRIPLLNRPIGQDNVPQMTSSFLDNDTNRQDPYSMPKQSYSKGCSDNSFRNKPSMNKNHLQEDIDSVQSGPSVQCIISVNSSSIGYSDDPNFIQSYKPYECPQRFADPRYLTDCVERSQYARMTNADVTQNSKLKTKSHEKYERQMKISILGNGMNLSGKIDKCEMLTKSQNSNLNLSDFKIEKWSFTSPMKLSVKKVPSLVSRNNISMDTGKENRPQVVLKRLCKSTVKKHSKYLLLTSPNRASTPSDVKLLNQDKRSNSESNIFAQKNKLRKFELAKLESKQLNPLWLSPILSESEQSKLKSPGNESLVESSLKISGRSRPMVKSRKCNRNLFDTIPNQRVQSSQSLTSL</sequence>
<feature type="compositionally biased region" description="Polar residues" evidence="1">
    <location>
        <begin position="513"/>
        <end position="523"/>
    </location>
</feature>
<dbReference type="Proteomes" id="UP000030746">
    <property type="component" value="Unassembled WGS sequence"/>
</dbReference>
<reference evidence="2 3" key="1">
    <citation type="journal article" date="2013" name="Nature">
        <title>Insights into bilaterian evolution from three spiralian genomes.</title>
        <authorList>
            <person name="Simakov O."/>
            <person name="Marletaz F."/>
            <person name="Cho S.J."/>
            <person name="Edsinger-Gonzales E."/>
            <person name="Havlak P."/>
            <person name="Hellsten U."/>
            <person name="Kuo D.H."/>
            <person name="Larsson T."/>
            <person name="Lv J."/>
            <person name="Arendt D."/>
            <person name="Savage R."/>
            <person name="Osoegawa K."/>
            <person name="de Jong P."/>
            <person name="Grimwood J."/>
            <person name="Chapman J.A."/>
            <person name="Shapiro H."/>
            <person name="Aerts A."/>
            <person name="Otillar R.P."/>
            <person name="Terry A.Y."/>
            <person name="Boore J.L."/>
            <person name="Grigoriev I.V."/>
            <person name="Lindberg D.R."/>
            <person name="Seaver E.C."/>
            <person name="Weisblat D.A."/>
            <person name="Putnam N.H."/>
            <person name="Rokhsar D.S."/>
        </authorList>
    </citation>
    <scope>NUCLEOTIDE SEQUENCE [LARGE SCALE GENOMIC DNA]</scope>
</reference>
<feature type="compositionally biased region" description="Polar residues" evidence="1">
    <location>
        <begin position="243"/>
        <end position="252"/>
    </location>
</feature>
<dbReference type="HOGENOM" id="CLU_487709_0_0_1"/>
<dbReference type="KEGG" id="lgi:LOTGIDRAFT_159248"/>
<dbReference type="EMBL" id="KB201262">
    <property type="protein sequence ID" value="ESO98441.1"/>
    <property type="molecule type" value="Genomic_DNA"/>
</dbReference>
<feature type="region of interest" description="Disordered" evidence="1">
    <location>
        <begin position="447"/>
        <end position="468"/>
    </location>
</feature>
<protein>
    <submittedName>
        <fullName evidence="2">Uncharacterized protein</fullName>
    </submittedName>
</protein>
<feature type="region of interest" description="Disordered" evidence="1">
    <location>
        <begin position="507"/>
        <end position="535"/>
    </location>
</feature>
<feature type="region of interest" description="Disordered" evidence="1">
    <location>
        <begin position="232"/>
        <end position="252"/>
    </location>
</feature>
<dbReference type="RefSeq" id="XP_009051125.1">
    <property type="nucleotide sequence ID" value="XM_009052877.1"/>
</dbReference>
<dbReference type="GeneID" id="20238002"/>
<evidence type="ECO:0000256" key="1">
    <source>
        <dbReference type="SAM" id="MobiDB-lite"/>
    </source>
</evidence>
<name>V4AXU6_LOTGI</name>
<dbReference type="CTD" id="20238002"/>
<organism evidence="2 3">
    <name type="scientific">Lottia gigantea</name>
    <name type="common">Giant owl limpet</name>
    <dbReference type="NCBI Taxonomy" id="225164"/>
    <lineage>
        <taxon>Eukaryota</taxon>
        <taxon>Metazoa</taxon>
        <taxon>Spiralia</taxon>
        <taxon>Lophotrochozoa</taxon>
        <taxon>Mollusca</taxon>
        <taxon>Gastropoda</taxon>
        <taxon>Patellogastropoda</taxon>
        <taxon>Lottioidea</taxon>
        <taxon>Lottiidae</taxon>
        <taxon>Lottia</taxon>
    </lineage>
</organism>
<evidence type="ECO:0000313" key="3">
    <source>
        <dbReference type="Proteomes" id="UP000030746"/>
    </source>
</evidence>
<dbReference type="AlphaFoldDB" id="V4AXU6"/>
<gene>
    <name evidence="2" type="ORF">LOTGIDRAFT_159248</name>
</gene>
<evidence type="ECO:0000313" key="2">
    <source>
        <dbReference type="EMBL" id="ESO98441.1"/>
    </source>
</evidence>
<keyword evidence="3" id="KW-1185">Reference proteome</keyword>
<proteinExistence type="predicted"/>
<accession>V4AXU6</accession>